<reference evidence="1 2" key="1">
    <citation type="submission" date="2021-06" db="EMBL/GenBank/DDBJ databases">
        <title>Caerostris darwini draft genome.</title>
        <authorList>
            <person name="Kono N."/>
            <person name="Arakawa K."/>
        </authorList>
    </citation>
    <scope>NUCLEOTIDE SEQUENCE [LARGE SCALE GENOMIC DNA]</scope>
</reference>
<dbReference type="EMBL" id="BPLQ01015732">
    <property type="protein sequence ID" value="GIY91289.1"/>
    <property type="molecule type" value="Genomic_DNA"/>
</dbReference>
<sequence>MFGYGLIEYRIIMMNNRPQWQNNFALRCFRRYYLFVLLDAKLNQTKDYITRSFSGGKAIPSGANLAMMSWLVNSTGIRRPDLRGLLFLFARYLDAFVISLR</sequence>
<dbReference type="Proteomes" id="UP001054837">
    <property type="component" value="Unassembled WGS sequence"/>
</dbReference>
<dbReference type="AlphaFoldDB" id="A0AAV4XBH1"/>
<name>A0AAV4XBH1_9ARAC</name>
<organism evidence="1 2">
    <name type="scientific">Caerostris darwini</name>
    <dbReference type="NCBI Taxonomy" id="1538125"/>
    <lineage>
        <taxon>Eukaryota</taxon>
        <taxon>Metazoa</taxon>
        <taxon>Ecdysozoa</taxon>
        <taxon>Arthropoda</taxon>
        <taxon>Chelicerata</taxon>
        <taxon>Arachnida</taxon>
        <taxon>Araneae</taxon>
        <taxon>Araneomorphae</taxon>
        <taxon>Entelegynae</taxon>
        <taxon>Araneoidea</taxon>
        <taxon>Araneidae</taxon>
        <taxon>Caerostris</taxon>
    </lineage>
</organism>
<comment type="caution">
    <text evidence="1">The sequence shown here is derived from an EMBL/GenBank/DDBJ whole genome shotgun (WGS) entry which is preliminary data.</text>
</comment>
<accession>A0AAV4XBH1</accession>
<evidence type="ECO:0000313" key="2">
    <source>
        <dbReference type="Proteomes" id="UP001054837"/>
    </source>
</evidence>
<gene>
    <name evidence="1" type="ORF">CDAR_371511</name>
</gene>
<keyword evidence="2" id="KW-1185">Reference proteome</keyword>
<evidence type="ECO:0000313" key="1">
    <source>
        <dbReference type="EMBL" id="GIY91289.1"/>
    </source>
</evidence>
<proteinExistence type="predicted"/>
<evidence type="ECO:0008006" key="3">
    <source>
        <dbReference type="Google" id="ProtNLM"/>
    </source>
</evidence>
<protein>
    <recommendedName>
        <fullName evidence="3">Reverse transcriptase</fullName>
    </recommendedName>
</protein>